<dbReference type="InterPro" id="IPR004046">
    <property type="entry name" value="GST_C"/>
</dbReference>
<sequence>MAPVLYYAPASPPCRSVMLVAKEVGLELQLKPVDVMKGEHMRPEFLAINPQHTIPTLVDDDLTLWESRAIVQYIANTYDKKGLIYPKEAKLRSKIDRLLYFDFGSLYKAFADFAFPVLREGEKPDSGKLAKIYDALALLETFLEGHLFAVGNRITIADHVLVATVSTLDAAGIDITKYRNVQNWYQRCSGQMRGYEEVNGKYLPDIGKMMKPKLRV</sequence>
<dbReference type="AlphaFoldDB" id="A0A8B7NJI1"/>
<protein>
    <submittedName>
        <fullName evidence="5">Glutathione S-transferase 1</fullName>
    </submittedName>
</protein>
<evidence type="ECO:0000259" key="2">
    <source>
        <dbReference type="PROSITE" id="PS50404"/>
    </source>
</evidence>
<dbReference type="SFLD" id="SFLDS00019">
    <property type="entry name" value="Glutathione_Transferase_(cytos"/>
    <property type="match status" value="1"/>
</dbReference>
<dbReference type="Pfam" id="PF00043">
    <property type="entry name" value="GST_C"/>
    <property type="match status" value="1"/>
</dbReference>
<proteinExistence type="predicted"/>
<comment type="subunit">
    <text evidence="1">Homodimer.</text>
</comment>
<dbReference type="FunFam" id="1.20.1050.10:FF:000007">
    <property type="entry name" value="Glutathione S-transferase 1-1"/>
    <property type="match status" value="1"/>
</dbReference>
<dbReference type="InterPro" id="IPR010987">
    <property type="entry name" value="Glutathione-S-Trfase_C-like"/>
</dbReference>
<dbReference type="Gene3D" id="3.40.30.10">
    <property type="entry name" value="Glutaredoxin"/>
    <property type="match status" value="1"/>
</dbReference>
<feature type="domain" description="GST N-terminal" evidence="2">
    <location>
        <begin position="1"/>
        <end position="82"/>
    </location>
</feature>
<dbReference type="PANTHER" id="PTHR43969">
    <property type="entry name" value="GLUTATHIONE S TRANSFERASE D10, ISOFORM A-RELATED"/>
    <property type="match status" value="1"/>
</dbReference>
<dbReference type="PANTHER" id="PTHR43969:SF2">
    <property type="entry name" value="GLUTATHIONE S TRANSFERASE D11, ISOFORM B"/>
    <property type="match status" value="1"/>
</dbReference>
<organism evidence="4 5">
    <name type="scientific">Hyalella azteca</name>
    <name type="common">Amphipod</name>
    <dbReference type="NCBI Taxonomy" id="294128"/>
    <lineage>
        <taxon>Eukaryota</taxon>
        <taxon>Metazoa</taxon>
        <taxon>Ecdysozoa</taxon>
        <taxon>Arthropoda</taxon>
        <taxon>Crustacea</taxon>
        <taxon>Multicrustacea</taxon>
        <taxon>Malacostraca</taxon>
        <taxon>Eumalacostraca</taxon>
        <taxon>Peracarida</taxon>
        <taxon>Amphipoda</taxon>
        <taxon>Senticaudata</taxon>
        <taxon>Talitrida</taxon>
        <taxon>Talitroidea</taxon>
        <taxon>Hyalellidae</taxon>
        <taxon>Hyalella</taxon>
    </lineage>
</organism>
<dbReference type="Proteomes" id="UP000694843">
    <property type="component" value="Unplaced"/>
</dbReference>
<dbReference type="KEGG" id="hazt:108670830"/>
<dbReference type="CDD" id="cd03177">
    <property type="entry name" value="GST_C_Delta_Epsilon"/>
    <property type="match status" value="1"/>
</dbReference>
<dbReference type="InterPro" id="IPR040079">
    <property type="entry name" value="Glutathione_S-Trfase"/>
</dbReference>
<dbReference type="Gene3D" id="1.20.1050.10">
    <property type="match status" value="1"/>
</dbReference>
<dbReference type="FunFam" id="3.40.30.10:FF:000034">
    <property type="entry name" value="glutathione S-transferase 1"/>
    <property type="match status" value="1"/>
</dbReference>
<evidence type="ECO:0000256" key="1">
    <source>
        <dbReference type="ARBA" id="ARBA00011738"/>
    </source>
</evidence>
<dbReference type="OMA" id="WDENWKG"/>
<dbReference type="GO" id="GO:0004364">
    <property type="term" value="F:glutathione transferase activity"/>
    <property type="evidence" value="ECO:0007669"/>
    <property type="project" value="TreeGrafter"/>
</dbReference>
<dbReference type="CDD" id="cd03045">
    <property type="entry name" value="GST_N_Delta_Epsilon"/>
    <property type="match status" value="1"/>
</dbReference>
<evidence type="ECO:0000313" key="5">
    <source>
        <dbReference type="RefSeq" id="XP_018013809.1"/>
    </source>
</evidence>
<feature type="domain" description="GST C-terminal" evidence="3">
    <location>
        <begin position="88"/>
        <end position="213"/>
    </location>
</feature>
<dbReference type="PROSITE" id="PS50405">
    <property type="entry name" value="GST_CTER"/>
    <property type="match status" value="1"/>
</dbReference>
<name>A0A8B7NJI1_HYAAZ</name>
<dbReference type="InterPro" id="IPR036282">
    <property type="entry name" value="Glutathione-S-Trfase_C_sf"/>
</dbReference>
<dbReference type="InterPro" id="IPR036249">
    <property type="entry name" value="Thioredoxin-like_sf"/>
</dbReference>
<dbReference type="OrthoDB" id="2309723at2759"/>
<dbReference type="SUPFAM" id="SSF52833">
    <property type="entry name" value="Thioredoxin-like"/>
    <property type="match status" value="1"/>
</dbReference>
<dbReference type="GeneID" id="108670830"/>
<dbReference type="GO" id="GO:0006749">
    <property type="term" value="P:glutathione metabolic process"/>
    <property type="evidence" value="ECO:0007669"/>
    <property type="project" value="TreeGrafter"/>
</dbReference>
<dbReference type="SFLD" id="SFLDG00358">
    <property type="entry name" value="Main_(cytGST)"/>
    <property type="match status" value="1"/>
</dbReference>
<accession>A0A8B7NJI1</accession>
<dbReference type="PROSITE" id="PS50404">
    <property type="entry name" value="GST_NTER"/>
    <property type="match status" value="1"/>
</dbReference>
<evidence type="ECO:0000259" key="3">
    <source>
        <dbReference type="PROSITE" id="PS50405"/>
    </source>
</evidence>
<dbReference type="Pfam" id="PF13417">
    <property type="entry name" value="GST_N_3"/>
    <property type="match status" value="1"/>
</dbReference>
<reference evidence="5" key="1">
    <citation type="submission" date="2025-08" db="UniProtKB">
        <authorList>
            <consortium name="RefSeq"/>
        </authorList>
    </citation>
    <scope>IDENTIFICATION</scope>
    <source>
        <tissue evidence="5">Whole organism</tissue>
    </source>
</reference>
<dbReference type="SUPFAM" id="SSF47616">
    <property type="entry name" value="GST C-terminal domain-like"/>
    <property type="match status" value="1"/>
</dbReference>
<dbReference type="RefSeq" id="XP_018013809.1">
    <property type="nucleotide sequence ID" value="XM_018158320.2"/>
</dbReference>
<keyword evidence="4" id="KW-1185">Reference proteome</keyword>
<evidence type="ECO:0000313" key="4">
    <source>
        <dbReference type="Proteomes" id="UP000694843"/>
    </source>
</evidence>
<dbReference type="InterPro" id="IPR004045">
    <property type="entry name" value="Glutathione_S-Trfase_N"/>
</dbReference>
<dbReference type="SFLD" id="SFLDG01153">
    <property type="entry name" value="Main.4:_Theta-like"/>
    <property type="match status" value="1"/>
</dbReference>
<gene>
    <name evidence="5" type="primary">LOC108670830</name>
</gene>